<feature type="region of interest" description="Disordered" evidence="1">
    <location>
        <begin position="94"/>
        <end position="116"/>
    </location>
</feature>
<feature type="compositionally biased region" description="Low complexity" evidence="1">
    <location>
        <begin position="98"/>
        <end position="116"/>
    </location>
</feature>
<evidence type="ECO:0000313" key="2">
    <source>
        <dbReference type="EMBL" id="KAL2553707.1"/>
    </source>
</evidence>
<dbReference type="Proteomes" id="UP001604277">
    <property type="component" value="Unassembled WGS sequence"/>
</dbReference>
<sequence length="116" mass="13032">MTYKLGTTICRQNFGTSQCHEENLDEESDGSLGDWAKLQIMQSSHSAALSSKLPHANQKHRRNDHLGLYLMECECKNCLGLPYKEHQDNMNILPQTEMSSNTNSSLISPSSLSMSR</sequence>
<name>A0ABD1WVH0_9LAMI</name>
<keyword evidence="3" id="KW-1185">Reference proteome</keyword>
<dbReference type="AlphaFoldDB" id="A0ABD1WVH0"/>
<proteinExistence type="predicted"/>
<reference evidence="3" key="1">
    <citation type="submission" date="2024-07" db="EMBL/GenBank/DDBJ databases">
        <title>Two chromosome-level genome assemblies of Korean endemic species Abeliophyllum distichum and Forsythia ovata (Oleaceae).</title>
        <authorList>
            <person name="Jang H."/>
        </authorList>
    </citation>
    <scope>NUCLEOTIDE SEQUENCE [LARGE SCALE GENOMIC DNA]</scope>
</reference>
<protein>
    <submittedName>
        <fullName evidence="2">Uncharacterized protein</fullName>
    </submittedName>
</protein>
<evidence type="ECO:0000313" key="3">
    <source>
        <dbReference type="Proteomes" id="UP001604277"/>
    </source>
</evidence>
<evidence type="ECO:0000256" key="1">
    <source>
        <dbReference type="SAM" id="MobiDB-lite"/>
    </source>
</evidence>
<comment type="caution">
    <text evidence="2">The sequence shown here is derived from an EMBL/GenBank/DDBJ whole genome shotgun (WGS) entry which is preliminary data.</text>
</comment>
<gene>
    <name evidence="2" type="ORF">Fot_07326</name>
</gene>
<dbReference type="EMBL" id="JBFOLJ010000002">
    <property type="protein sequence ID" value="KAL2553707.1"/>
    <property type="molecule type" value="Genomic_DNA"/>
</dbReference>
<accession>A0ABD1WVH0</accession>
<organism evidence="2 3">
    <name type="scientific">Forsythia ovata</name>
    <dbReference type="NCBI Taxonomy" id="205694"/>
    <lineage>
        <taxon>Eukaryota</taxon>
        <taxon>Viridiplantae</taxon>
        <taxon>Streptophyta</taxon>
        <taxon>Embryophyta</taxon>
        <taxon>Tracheophyta</taxon>
        <taxon>Spermatophyta</taxon>
        <taxon>Magnoliopsida</taxon>
        <taxon>eudicotyledons</taxon>
        <taxon>Gunneridae</taxon>
        <taxon>Pentapetalae</taxon>
        <taxon>asterids</taxon>
        <taxon>lamiids</taxon>
        <taxon>Lamiales</taxon>
        <taxon>Oleaceae</taxon>
        <taxon>Forsythieae</taxon>
        <taxon>Forsythia</taxon>
    </lineage>
</organism>